<feature type="non-terminal residue" evidence="3">
    <location>
        <position position="1"/>
    </location>
</feature>
<dbReference type="Proteomes" id="UP001445076">
    <property type="component" value="Unassembled WGS sequence"/>
</dbReference>
<keyword evidence="2" id="KW-0812">Transmembrane</keyword>
<name>A0AAW0XWB9_CHEQU</name>
<feature type="compositionally biased region" description="Polar residues" evidence="1">
    <location>
        <begin position="286"/>
        <end position="300"/>
    </location>
</feature>
<keyword evidence="2" id="KW-0472">Membrane</keyword>
<feature type="region of interest" description="Disordered" evidence="1">
    <location>
        <begin position="82"/>
        <end position="154"/>
    </location>
</feature>
<evidence type="ECO:0000256" key="2">
    <source>
        <dbReference type="SAM" id="Phobius"/>
    </source>
</evidence>
<evidence type="ECO:0000256" key="1">
    <source>
        <dbReference type="SAM" id="MobiDB-lite"/>
    </source>
</evidence>
<comment type="caution">
    <text evidence="3">The sequence shown here is derived from an EMBL/GenBank/DDBJ whole genome shotgun (WGS) entry which is preliminary data.</text>
</comment>
<keyword evidence="4" id="KW-1185">Reference proteome</keyword>
<feature type="compositionally biased region" description="Basic and acidic residues" evidence="1">
    <location>
        <begin position="82"/>
        <end position="105"/>
    </location>
</feature>
<protein>
    <submittedName>
        <fullName evidence="3">Uncharacterized protein</fullName>
    </submittedName>
</protein>
<feature type="transmembrane region" description="Helical" evidence="2">
    <location>
        <begin position="30"/>
        <end position="50"/>
    </location>
</feature>
<organism evidence="3 4">
    <name type="scientific">Cherax quadricarinatus</name>
    <name type="common">Australian red claw crayfish</name>
    <dbReference type="NCBI Taxonomy" id="27406"/>
    <lineage>
        <taxon>Eukaryota</taxon>
        <taxon>Metazoa</taxon>
        <taxon>Ecdysozoa</taxon>
        <taxon>Arthropoda</taxon>
        <taxon>Crustacea</taxon>
        <taxon>Multicrustacea</taxon>
        <taxon>Malacostraca</taxon>
        <taxon>Eumalacostraca</taxon>
        <taxon>Eucarida</taxon>
        <taxon>Decapoda</taxon>
        <taxon>Pleocyemata</taxon>
        <taxon>Astacidea</taxon>
        <taxon>Parastacoidea</taxon>
        <taxon>Parastacidae</taxon>
        <taxon>Cherax</taxon>
    </lineage>
</organism>
<feature type="region of interest" description="Disordered" evidence="1">
    <location>
        <begin position="274"/>
        <end position="300"/>
    </location>
</feature>
<feature type="compositionally biased region" description="Basic and acidic residues" evidence="1">
    <location>
        <begin position="117"/>
        <end position="137"/>
    </location>
</feature>
<accession>A0AAW0XWB9</accession>
<gene>
    <name evidence="3" type="ORF">OTU49_016329</name>
</gene>
<dbReference type="AlphaFoldDB" id="A0AAW0XWB9"/>
<reference evidence="3 4" key="1">
    <citation type="journal article" date="2024" name="BMC Genomics">
        <title>Genome assembly of redclaw crayfish (Cherax quadricarinatus) provides insights into its immune adaptation and hypoxia tolerance.</title>
        <authorList>
            <person name="Liu Z."/>
            <person name="Zheng J."/>
            <person name="Li H."/>
            <person name="Fang K."/>
            <person name="Wang S."/>
            <person name="He J."/>
            <person name="Zhou D."/>
            <person name="Weng S."/>
            <person name="Chi M."/>
            <person name="Gu Z."/>
            <person name="He J."/>
            <person name="Li F."/>
            <person name="Wang M."/>
        </authorList>
    </citation>
    <scope>NUCLEOTIDE SEQUENCE [LARGE SCALE GENOMIC DNA]</scope>
    <source>
        <strain evidence="3">ZL_2023a</strain>
    </source>
</reference>
<dbReference type="EMBL" id="JARKIK010000013">
    <property type="protein sequence ID" value="KAK8748132.1"/>
    <property type="molecule type" value="Genomic_DNA"/>
</dbReference>
<evidence type="ECO:0000313" key="4">
    <source>
        <dbReference type="Proteomes" id="UP001445076"/>
    </source>
</evidence>
<sequence length="300" mass="31380">ATKDVNFAKGLRDDHPRIRSVSYLVWEQLMMLWLLMLVAAAAAGTAGHPLEAQRLEGRAIGQGRGVGWLWNLPFADHPRQQFEVPEAREEGRRRSDSVTKVKEELVEGDLSGGSPVTHHEEELLEEGRRRSSPEDKPSKRKPSKTLRDGTLSGNVGVQLSATGFQGAAAAPAASGASTTTLVGHNVSNAVQDFGNGMSTSIANKFSNGLQSVPTAVGAGVAAIIPLNDQTNPQKPLFPSPPAISVPALPTIPKPALPSLGSLFTKATGLNVGGTGTASVSVARPGQTPTKSTIVVSANKP</sequence>
<proteinExistence type="predicted"/>
<evidence type="ECO:0000313" key="3">
    <source>
        <dbReference type="EMBL" id="KAK8748132.1"/>
    </source>
</evidence>
<keyword evidence="2" id="KW-1133">Transmembrane helix</keyword>